<feature type="compositionally biased region" description="Basic residues" evidence="6">
    <location>
        <begin position="272"/>
        <end position="281"/>
    </location>
</feature>
<evidence type="ECO:0000256" key="4">
    <source>
        <dbReference type="ARBA" id="ARBA00035209"/>
    </source>
</evidence>
<organism evidence="7 8">
    <name type="scientific">Brachionus plicatilis</name>
    <name type="common">Marine rotifer</name>
    <name type="synonym">Brachionus muelleri</name>
    <dbReference type="NCBI Taxonomy" id="10195"/>
    <lineage>
        <taxon>Eukaryota</taxon>
        <taxon>Metazoa</taxon>
        <taxon>Spiralia</taxon>
        <taxon>Gnathifera</taxon>
        <taxon>Rotifera</taxon>
        <taxon>Eurotatoria</taxon>
        <taxon>Monogononta</taxon>
        <taxon>Pseudotrocha</taxon>
        <taxon>Ploima</taxon>
        <taxon>Brachionidae</taxon>
        <taxon>Brachionus</taxon>
    </lineage>
</organism>
<evidence type="ECO:0000256" key="3">
    <source>
        <dbReference type="ARBA" id="ARBA00023274"/>
    </source>
</evidence>
<dbReference type="AlphaFoldDB" id="A0A3M7SK28"/>
<dbReference type="STRING" id="10195.A0A3M7SK28"/>
<dbReference type="GO" id="GO:0003735">
    <property type="term" value="F:structural constituent of ribosome"/>
    <property type="evidence" value="ECO:0007669"/>
    <property type="project" value="InterPro"/>
</dbReference>
<dbReference type="EMBL" id="REGN01001210">
    <property type="protein sequence ID" value="RNA36224.1"/>
    <property type="molecule type" value="Genomic_DNA"/>
</dbReference>
<comment type="caution">
    <text evidence="7">The sequence shown here is derived from an EMBL/GenBank/DDBJ whole genome shotgun (WGS) entry which is preliminary data.</text>
</comment>
<keyword evidence="8" id="KW-1185">Reference proteome</keyword>
<dbReference type="Pfam" id="PF00297">
    <property type="entry name" value="Ribosomal_L3"/>
    <property type="match status" value="1"/>
</dbReference>
<accession>A0A3M7SK28</accession>
<dbReference type="GO" id="GO:0005762">
    <property type="term" value="C:mitochondrial large ribosomal subunit"/>
    <property type="evidence" value="ECO:0007669"/>
    <property type="project" value="TreeGrafter"/>
</dbReference>
<feature type="region of interest" description="Disordered" evidence="6">
    <location>
        <begin position="268"/>
        <end position="293"/>
    </location>
</feature>
<name>A0A3M7SK28_BRAPC</name>
<reference evidence="7 8" key="1">
    <citation type="journal article" date="2018" name="Sci. Rep.">
        <title>Genomic signatures of local adaptation to the degree of environmental predictability in rotifers.</title>
        <authorList>
            <person name="Franch-Gras L."/>
            <person name="Hahn C."/>
            <person name="Garcia-Roger E.M."/>
            <person name="Carmona M.J."/>
            <person name="Serra M."/>
            <person name="Gomez A."/>
        </authorList>
    </citation>
    <scope>NUCLEOTIDE SEQUENCE [LARGE SCALE GENOMIC DNA]</scope>
    <source>
        <strain evidence="7">HYR1</strain>
    </source>
</reference>
<dbReference type="GO" id="GO:0006412">
    <property type="term" value="P:translation"/>
    <property type="evidence" value="ECO:0007669"/>
    <property type="project" value="InterPro"/>
</dbReference>
<evidence type="ECO:0000256" key="2">
    <source>
        <dbReference type="ARBA" id="ARBA00022980"/>
    </source>
</evidence>
<evidence type="ECO:0000256" key="6">
    <source>
        <dbReference type="SAM" id="MobiDB-lite"/>
    </source>
</evidence>
<dbReference type="InterPro" id="IPR019927">
    <property type="entry name" value="Ribosomal_uL3_bac/org-type"/>
</dbReference>
<sequence length="411" mass="46942">MLKLNIQSARAILSSLTHANVVKTGLVNDTNLVTSYYLTNKLDTQSHNFSINYQQVAYYRRNNFTRPFNWVKRRGGGYDENINTDNKEFLNQVLLDKYSESPLKEAPWKKGEYNANSINKRLGLLGIKLGSIPQWTKDGKKIHTTLIQVLDNHVIDYIPPEVLIERNNIYNSNAKRTKNGNLGMAIVGAISSDPRNYTPQYLDIFKNAGVPPKRKLTKFMVSQNAVVQPGTPLYAAHFRVGDYIDVGSHTIGFGFQGVMKRWGFKGGPRSHGSTKFHRKRGTIGSGRDRRPIKGMKMAGRMGSKWRQLMGLKIWRINNKYNILYIHGPVIPGPTHSYVRITDSCLPKNRERFTAESHPPFPTYYPDQNQAIAEEFFDEELHKYTDPTITFETFEVKKITKRDGAKIARIKS</sequence>
<keyword evidence="3" id="KW-0687">Ribonucleoprotein</keyword>
<dbReference type="InterPro" id="IPR000597">
    <property type="entry name" value="Ribosomal_uL3"/>
</dbReference>
<evidence type="ECO:0000313" key="8">
    <source>
        <dbReference type="Proteomes" id="UP000276133"/>
    </source>
</evidence>
<gene>
    <name evidence="7" type="ORF">BpHYR1_049121</name>
</gene>
<keyword evidence="2" id="KW-0689">Ribosomal protein</keyword>
<dbReference type="Gene3D" id="2.40.30.10">
    <property type="entry name" value="Translation factors"/>
    <property type="match status" value="2"/>
</dbReference>
<comment type="similarity">
    <text evidence="1">Belongs to the universal ribosomal protein uL3 family.</text>
</comment>
<dbReference type="Proteomes" id="UP000276133">
    <property type="component" value="Unassembled WGS sequence"/>
</dbReference>
<evidence type="ECO:0000256" key="1">
    <source>
        <dbReference type="ARBA" id="ARBA00006540"/>
    </source>
</evidence>
<dbReference type="PANTHER" id="PTHR11229">
    <property type="entry name" value="50S RIBOSOMAL PROTEIN L3"/>
    <property type="match status" value="1"/>
</dbReference>
<evidence type="ECO:0000313" key="7">
    <source>
        <dbReference type="EMBL" id="RNA36224.1"/>
    </source>
</evidence>
<evidence type="ECO:0000256" key="5">
    <source>
        <dbReference type="ARBA" id="ARBA00035396"/>
    </source>
</evidence>
<dbReference type="PANTHER" id="PTHR11229:SF8">
    <property type="entry name" value="LARGE RIBOSOMAL SUBUNIT PROTEIN UL3M"/>
    <property type="match status" value="1"/>
</dbReference>
<protein>
    <recommendedName>
        <fullName evidence="4">Large ribosomal subunit protein uL3m</fullName>
    </recommendedName>
    <alternativeName>
        <fullName evidence="5">39S ribosomal protein L3, mitochondrial</fullName>
    </alternativeName>
</protein>
<dbReference type="InterPro" id="IPR009000">
    <property type="entry name" value="Transl_B-barrel_sf"/>
</dbReference>
<dbReference type="OrthoDB" id="274683at2759"/>
<proteinExistence type="inferred from homology"/>
<dbReference type="SUPFAM" id="SSF50447">
    <property type="entry name" value="Translation proteins"/>
    <property type="match status" value="1"/>
</dbReference>